<reference evidence="3" key="1">
    <citation type="submission" date="2021-03" db="EMBL/GenBank/DDBJ databases">
        <authorList>
            <person name="Bekaert M."/>
        </authorList>
    </citation>
    <scope>NUCLEOTIDE SEQUENCE</scope>
</reference>
<feature type="compositionally biased region" description="Polar residues" evidence="1">
    <location>
        <begin position="1"/>
        <end position="10"/>
    </location>
</feature>
<accession>A0A8S3U9V9</accession>
<name>A0A8S3U9V9_MYTED</name>
<dbReference type="Proteomes" id="UP000683360">
    <property type="component" value="Unassembled WGS sequence"/>
</dbReference>
<dbReference type="GO" id="GO:0061343">
    <property type="term" value="P:cell adhesion involved in heart morphogenesis"/>
    <property type="evidence" value="ECO:0007669"/>
    <property type="project" value="TreeGrafter"/>
</dbReference>
<gene>
    <name evidence="3" type="ORF">MEDL_54827</name>
</gene>
<dbReference type="GO" id="GO:0031012">
    <property type="term" value="C:extracellular matrix"/>
    <property type="evidence" value="ECO:0007669"/>
    <property type="project" value="TreeGrafter"/>
</dbReference>
<evidence type="ECO:0000259" key="2">
    <source>
        <dbReference type="Pfam" id="PF14529"/>
    </source>
</evidence>
<dbReference type="PANTHER" id="PTHR33395">
    <property type="entry name" value="TRANSCRIPTASE, PUTATIVE-RELATED-RELATED"/>
    <property type="match status" value="1"/>
</dbReference>
<dbReference type="SUPFAM" id="SSF52266">
    <property type="entry name" value="SGNH hydrolase"/>
    <property type="match status" value="1"/>
</dbReference>
<comment type="caution">
    <text evidence="3">The sequence shown here is derived from an EMBL/GenBank/DDBJ whole genome shotgun (WGS) entry which is preliminary data.</text>
</comment>
<dbReference type="OrthoDB" id="6176594at2759"/>
<dbReference type="GO" id="GO:0003824">
    <property type="term" value="F:catalytic activity"/>
    <property type="evidence" value="ECO:0007669"/>
    <property type="project" value="InterPro"/>
</dbReference>
<dbReference type="InterPro" id="IPR036514">
    <property type="entry name" value="SGNH_hydro_sf"/>
</dbReference>
<proteinExistence type="predicted"/>
<organism evidence="3 4">
    <name type="scientific">Mytilus edulis</name>
    <name type="common">Blue mussel</name>
    <dbReference type="NCBI Taxonomy" id="6550"/>
    <lineage>
        <taxon>Eukaryota</taxon>
        <taxon>Metazoa</taxon>
        <taxon>Spiralia</taxon>
        <taxon>Lophotrochozoa</taxon>
        <taxon>Mollusca</taxon>
        <taxon>Bivalvia</taxon>
        <taxon>Autobranchia</taxon>
        <taxon>Pteriomorphia</taxon>
        <taxon>Mytilida</taxon>
        <taxon>Mytiloidea</taxon>
        <taxon>Mytilidae</taxon>
        <taxon>Mytilinae</taxon>
        <taxon>Mytilus</taxon>
    </lineage>
</organism>
<feature type="domain" description="Endonuclease/exonuclease/phosphatase" evidence="2">
    <location>
        <begin position="556"/>
        <end position="667"/>
    </location>
</feature>
<dbReference type="Pfam" id="PF14529">
    <property type="entry name" value="Exo_endo_phos_2"/>
    <property type="match status" value="1"/>
</dbReference>
<dbReference type="EMBL" id="CAJPWZ010002680">
    <property type="protein sequence ID" value="CAG2242625.1"/>
    <property type="molecule type" value="Genomic_DNA"/>
</dbReference>
<dbReference type="Gene3D" id="3.40.50.1110">
    <property type="entry name" value="SGNH hydrolase"/>
    <property type="match status" value="1"/>
</dbReference>
<feature type="compositionally biased region" description="Basic residues" evidence="1">
    <location>
        <begin position="15"/>
        <end position="28"/>
    </location>
</feature>
<evidence type="ECO:0000256" key="1">
    <source>
        <dbReference type="SAM" id="MobiDB-lite"/>
    </source>
</evidence>
<dbReference type="InterPro" id="IPR005135">
    <property type="entry name" value="Endo/exonuclease/phosphatase"/>
</dbReference>
<dbReference type="SUPFAM" id="SSF56219">
    <property type="entry name" value="DNase I-like"/>
    <property type="match status" value="1"/>
</dbReference>
<dbReference type="PANTHER" id="PTHR33395:SF22">
    <property type="entry name" value="REVERSE TRANSCRIPTASE DOMAIN-CONTAINING PROTEIN"/>
    <property type="match status" value="1"/>
</dbReference>
<feature type="region of interest" description="Disordered" evidence="1">
    <location>
        <begin position="405"/>
        <end position="437"/>
    </location>
</feature>
<dbReference type="Gene3D" id="3.60.10.10">
    <property type="entry name" value="Endonuclease/exonuclease/phosphatase"/>
    <property type="match status" value="1"/>
</dbReference>
<feature type="compositionally biased region" description="Low complexity" evidence="1">
    <location>
        <begin position="410"/>
        <end position="423"/>
    </location>
</feature>
<evidence type="ECO:0000313" key="4">
    <source>
        <dbReference type="Proteomes" id="UP000683360"/>
    </source>
</evidence>
<protein>
    <recommendedName>
        <fullName evidence="2">Endonuclease/exonuclease/phosphatase domain-containing protein</fullName>
    </recommendedName>
</protein>
<dbReference type="InterPro" id="IPR036691">
    <property type="entry name" value="Endo/exonu/phosph_ase_sf"/>
</dbReference>
<dbReference type="AlphaFoldDB" id="A0A8S3U9V9"/>
<keyword evidence="4" id="KW-1185">Reference proteome</keyword>
<dbReference type="GO" id="GO:0007508">
    <property type="term" value="P:larval heart development"/>
    <property type="evidence" value="ECO:0007669"/>
    <property type="project" value="TreeGrafter"/>
</dbReference>
<feature type="region of interest" description="Disordered" evidence="1">
    <location>
        <begin position="1"/>
        <end position="30"/>
    </location>
</feature>
<evidence type="ECO:0000313" key="3">
    <source>
        <dbReference type="EMBL" id="CAG2242625.1"/>
    </source>
</evidence>
<sequence length="852" mass="99418">MGQRWTTKKQPYTFRGKKSAKRALRRQQRKEAAIEREQFLQRLEKDPNDKAFFQLIKRNQSSIKSNGPEILIDGDKTAKTPSNQRETFADYFKNLATPQENRNFKDELLSNSTNRCNLIKEVSKNSTKRKILQMSNSKLVKFLNNTKEQPTTQKKYTPVVFSDSKGNWLKNHVNRSHSVEKEIIWWCKSGAKIADRLKWLQTTLNIKTRELGAIWIYVWLGTCDLTSYNKKYISINTYTDETIDHLIDYYNKIIELVQQYDSCKITILETPVYSIYRWNCHRKHKTPEEFKEQDNILTDQVIRLNFKIKELNTNINSHSPKFSNDLQTKSKFKKGDHRTSTTRTQYNYNLYADGIHPDNLLAKTWLKKIAEQAQINCCYELNTSNYYDPLTHNSTFESITSNAFSPLKTSSPKGNNSINNNTSKRNKSKNRTNSSNVFNIPKKQNLRILTLNCRSIKDKTSEFSAAVNYIKPDIICGTESWLKGEHPGKNPTKDAIKSSEVFPENYTAYRNDRGTLGGGVFILVQNDIIAIEKPEFVTKCEIEWVKIQMKDKKDLTIGSFYMPHRNMEHIKELDKSLDHISNKNQTIMLTGDFNCPDINWNTMSVNQNAQDKEIQIALMEVIISHSLTQIHETPTRGNNLLDIVLTSNPSLIKTSSNAPGISDHDMIVTDCDTKPHYQSKKPRKCYIYSKAKWEDLHKDLTILSTNIIEMYHSGATVQELWDKFKTDLYSNLDNHIPSKLIRSKTSLPWINHKIRKMFKKKTRLYQQAKKTNNWTNYRHFQKEYLNICDCLCFWNKLQTAKDQTNKQPKIEKTITSGKQKKHIACYRSKKEGKQKKHIACYRFKKEGNRRST</sequence>